<accession>A0A1B9F4R9</accession>
<dbReference type="EMBL" id="MAGO01000008">
    <property type="protein sequence ID" value="OCC14930.1"/>
    <property type="molecule type" value="Genomic_DNA"/>
</dbReference>
<evidence type="ECO:0000313" key="1">
    <source>
        <dbReference type="EMBL" id="OCC14930.1"/>
    </source>
</evidence>
<name>A0A1B9F4R9_9BACT</name>
<organism evidence="1 2">
    <name type="scientific">Dissulfuribacter thermophilus</name>
    <dbReference type="NCBI Taxonomy" id="1156395"/>
    <lineage>
        <taxon>Bacteria</taxon>
        <taxon>Pseudomonadati</taxon>
        <taxon>Thermodesulfobacteriota</taxon>
        <taxon>Dissulfuribacteria</taxon>
        <taxon>Dissulfuribacterales</taxon>
        <taxon>Dissulfuribacteraceae</taxon>
        <taxon>Dissulfuribacter</taxon>
    </lineage>
</organism>
<gene>
    <name evidence="1" type="ORF">DBT_1725</name>
</gene>
<sequence>MDVLSFELKEENFEPCPPASGFCTGRACFYLLPSAFYLFTSLGRR</sequence>
<keyword evidence="2" id="KW-1185">Reference proteome</keyword>
<comment type="caution">
    <text evidence="1">The sequence shown here is derived from an EMBL/GenBank/DDBJ whole genome shotgun (WGS) entry which is preliminary data.</text>
</comment>
<protein>
    <submittedName>
        <fullName evidence="1">Uncharacterized protein</fullName>
    </submittedName>
</protein>
<dbReference type="Proteomes" id="UP000093080">
    <property type="component" value="Unassembled WGS sequence"/>
</dbReference>
<evidence type="ECO:0000313" key="2">
    <source>
        <dbReference type="Proteomes" id="UP000093080"/>
    </source>
</evidence>
<proteinExistence type="predicted"/>
<dbReference type="AlphaFoldDB" id="A0A1B9F4R9"/>
<reference evidence="1 2" key="1">
    <citation type="submission" date="2016-06" db="EMBL/GenBank/DDBJ databases">
        <title>Respiratory ammonification of nitrate coupled to the oxidation of elemental sulfur in deep-sea autotrophic thermophilic bacteria.</title>
        <authorList>
            <person name="Slobodkina G.B."/>
            <person name="Mardanov A.V."/>
            <person name="Ravin N.V."/>
            <person name="Frolova A.A."/>
            <person name="Viryasiv M.B."/>
            <person name="Chernyh N.A."/>
            <person name="Bonch-Osmolovskaya E.A."/>
            <person name="Slobodkin A.I."/>
        </authorList>
    </citation>
    <scope>NUCLEOTIDE SEQUENCE [LARGE SCALE GENOMIC DNA]</scope>
    <source>
        <strain evidence="1 2">S69</strain>
    </source>
</reference>
<dbReference type="STRING" id="1156395.DBT_1725"/>